<evidence type="ECO:0000313" key="3">
    <source>
        <dbReference type="Proteomes" id="UP000720344"/>
    </source>
</evidence>
<dbReference type="PANTHER" id="PTHR47328:SF1">
    <property type="entry name" value="RUTC FAMILY PROTEIN YOAB"/>
    <property type="match status" value="1"/>
</dbReference>
<evidence type="ECO:0000313" key="2">
    <source>
        <dbReference type="EMBL" id="NJA87645.1"/>
    </source>
</evidence>
<dbReference type="CDD" id="cd06150">
    <property type="entry name" value="YjgF_YER057c_UK114_like_2"/>
    <property type="match status" value="1"/>
</dbReference>
<reference evidence="3" key="1">
    <citation type="submission" date="2020-03" db="EMBL/GenBank/DDBJ databases">
        <title>Whole-genome sequence of the purple nonsulfur bacterium Rhodocyclus tenuis DSM112.</title>
        <authorList>
            <person name="Kyndt J.A."/>
            <person name="Meyer T.E."/>
        </authorList>
    </citation>
    <scope>NUCLEOTIDE SEQUENCE [LARGE SCALE GENOMIC DNA]</scope>
    <source>
        <strain evidence="3">DSM 112</strain>
    </source>
</reference>
<dbReference type="InterPro" id="IPR019897">
    <property type="entry name" value="RidA_CS"/>
</dbReference>
<evidence type="ECO:0000256" key="1">
    <source>
        <dbReference type="ARBA" id="ARBA00010552"/>
    </source>
</evidence>
<sequence>MMTIQRLGTTRRFSDAVTHNKTVYIVEVPANLDGDISEQTENLLASVARLLQQAGSDASRILQATIYLADMGDYDAMNRVWDAWVPEGSAPVRACVEARLAHPKYKVEIVLTAACLNDCRPGTADGTTAEAPD</sequence>
<dbReference type="SUPFAM" id="SSF55298">
    <property type="entry name" value="YjgF-like"/>
    <property type="match status" value="1"/>
</dbReference>
<protein>
    <submittedName>
        <fullName evidence="2">RidA family protein</fullName>
    </submittedName>
</protein>
<organism evidence="2 3">
    <name type="scientific">Rhodocyclus gracilis</name>
    <dbReference type="NCBI Taxonomy" id="2929842"/>
    <lineage>
        <taxon>Bacteria</taxon>
        <taxon>Pseudomonadati</taxon>
        <taxon>Pseudomonadota</taxon>
        <taxon>Betaproteobacteria</taxon>
        <taxon>Rhodocyclales</taxon>
        <taxon>Rhodocyclaceae</taxon>
        <taxon>Rhodocyclus</taxon>
    </lineage>
</organism>
<accession>A0ABX0WG10</accession>
<dbReference type="PANTHER" id="PTHR47328">
    <property type="match status" value="1"/>
</dbReference>
<dbReference type="PROSITE" id="PS01094">
    <property type="entry name" value="UPF0076"/>
    <property type="match status" value="1"/>
</dbReference>
<dbReference type="Proteomes" id="UP000720344">
    <property type="component" value="Unassembled WGS sequence"/>
</dbReference>
<dbReference type="Gene3D" id="3.30.1330.40">
    <property type="entry name" value="RutC-like"/>
    <property type="match status" value="1"/>
</dbReference>
<comment type="similarity">
    <text evidence="1">Belongs to the RutC family.</text>
</comment>
<name>A0ABX0WG10_9RHOO</name>
<keyword evidence="3" id="KW-1185">Reference proteome</keyword>
<dbReference type="InterPro" id="IPR035709">
    <property type="entry name" value="YoaB-like"/>
</dbReference>
<dbReference type="Pfam" id="PF01042">
    <property type="entry name" value="Ribonuc_L-PSP"/>
    <property type="match status" value="1"/>
</dbReference>
<proteinExistence type="inferred from homology"/>
<dbReference type="EMBL" id="JAATWB010000001">
    <property type="protein sequence ID" value="NJA87645.1"/>
    <property type="molecule type" value="Genomic_DNA"/>
</dbReference>
<gene>
    <name evidence="2" type="ORF">HCX48_00180</name>
</gene>
<dbReference type="InterPro" id="IPR006175">
    <property type="entry name" value="YjgF/YER057c/UK114"/>
</dbReference>
<dbReference type="InterPro" id="IPR035959">
    <property type="entry name" value="RutC-like_sf"/>
</dbReference>
<comment type="caution">
    <text evidence="2">The sequence shown here is derived from an EMBL/GenBank/DDBJ whole genome shotgun (WGS) entry which is preliminary data.</text>
</comment>